<dbReference type="AlphaFoldDB" id="A0A392TPT6"/>
<accession>A0A392TPT6</accession>
<keyword evidence="2" id="KW-1185">Reference proteome</keyword>
<evidence type="ECO:0000313" key="2">
    <source>
        <dbReference type="Proteomes" id="UP000265520"/>
    </source>
</evidence>
<protein>
    <submittedName>
        <fullName evidence="1">Uncharacterized protein</fullName>
    </submittedName>
</protein>
<name>A0A392TPT6_9FABA</name>
<evidence type="ECO:0000313" key="1">
    <source>
        <dbReference type="EMBL" id="MCI61855.1"/>
    </source>
</evidence>
<reference evidence="1 2" key="1">
    <citation type="journal article" date="2018" name="Front. Plant Sci.">
        <title>Red Clover (Trifolium pratense) and Zigzag Clover (T. medium) - A Picture of Genomic Similarities and Differences.</title>
        <authorList>
            <person name="Dluhosova J."/>
            <person name="Istvanek J."/>
            <person name="Nedelnik J."/>
            <person name="Repkova J."/>
        </authorList>
    </citation>
    <scope>NUCLEOTIDE SEQUENCE [LARGE SCALE GENOMIC DNA]</scope>
    <source>
        <strain evidence="2">cv. 10/8</strain>
        <tissue evidence="1">Leaf</tissue>
    </source>
</reference>
<feature type="non-terminal residue" evidence="1">
    <location>
        <position position="38"/>
    </location>
</feature>
<organism evidence="1 2">
    <name type="scientific">Trifolium medium</name>
    <dbReference type="NCBI Taxonomy" id="97028"/>
    <lineage>
        <taxon>Eukaryota</taxon>
        <taxon>Viridiplantae</taxon>
        <taxon>Streptophyta</taxon>
        <taxon>Embryophyta</taxon>
        <taxon>Tracheophyta</taxon>
        <taxon>Spermatophyta</taxon>
        <taxon>Magnoliopsida</taxon>
        <taxon>eudicotyledons</taxon>
        <taxon>Gunneridae</taxon>
        <taxon>Pentapetalae</taxon>
        <taxon>rosids</taxon>
        <taxon>fabids</taxon>
        <taxon>Fabales</taxon>
        <taxon>Fabaceae</taxon>
        <taxon>Papilionoideae</taxon>
        <taxon>50 kb inversion clade</taxon>
        <taxon>NPAAA clade</taxon>
        <taxon>Hologalegina</taxon>
        <taxon>IRL clade</taxon>
        <taxon>Trifolieae</taxon>
        <taxon>Trifolium</taxon>
    </lineage>
</organism>
<dbReference type="Proteomes" id="UP000265520">
    <property type="component" value="Unassembled WGS sequence"/>
</dbReference>
<comment type="caution">
    <text evidence="1">The sequence shown here is derived from an EMBL/GenBank/DDBJ whole genome shotgun (WGS) entry which is preliminary data.</text>
</comment>
<dbReference type="EMBL" id="LXQA010607737">
    <property type="protein sequence ID" value="MCI61855.1"/>
    <property type="molecule type" value="Genomic_DNA"/>
</dbReference>
<proteinExistence type="predicted"/>
<sequence length="38" mass="4330">MGLTTSRNSKERSFPDLGTHKTQTILQLSYCRSGHLHQ</sequence>